<dbReference type="InterPro" id="IPR003838">
    <property type="entry name" value="ABC3_permease_C"/>
</dbReference>
<gene>
    <name evidence="9" type="ORF">ISS99_16360</name>
</gene>
<feature type="transmembrane region" description="Helical" evidence="7">
    <location>
        <begin position="20"/>
        <end position="39"/>
    </location>
</feature>
<keyword evidence="2" id="KW-1003">Cell membrane</keyword>
<accession>A0ABS2KJ43</accession>
<feature type="transmembrane region" description="Helical" evidence="7">
    <location>
        <begin position="277"/>
        <end position="307"/>
    </location>
</feature>
<evidence type="ECO:0000259" key="8">
    <source>
        <dbReference type="Pfam" id="PF02687"/>
    </source>
</evidence>
<evidence type="ECO:0000313" key="9">
    <source>
        <dbReference type="EMBL" id="MBM7131099.1"/>
    </source>
</evidence>
<dbReference type="Pfam" id="PF02687">
    <property type="entry name" value="FtsX"/>
    <property type="match status" value="1"/>
</dbReference>
<dbReference type="Proteomes" id="UP001430193">
    <property type="component" value="Unassembled WGS sequence"/>
</dbReference>
<name>A0ABS2KJ43_9GAMM</name>
<organism evidence="9 10">
    <name type="scientific">Dyella mobilis</name>
    <dbReference type="NCBI Taxonomy" id="1849582"/>
    <lineage>
        <taxon>Bacteria</taxon>
        <taxon>Pseudomonadati</taxon>
        <taxon>Pseudomonadota</taxon>
        <taxon>Gammaproteobacteria</taxon>
        <taxon>Lysobacterales</taxon>
        <taxon>Rhodanobacteraceae</taxon>
        <taxon>Dyella</taxon>
    </lineage>
</organism>
<dbReference type="InterPro" id="IPR050250">
    <property type="entry name" value="Macrolide_Exporter_MacB"/>
</dbReference>
<evidence type="ECO:0000256" key="2">
    <source>
        <dbReference type="ARBA" id="ARBA00022475"/>
    </source>
</evidence>
<keyword evidence="4 7" id="KW-1133">Transmembrane helix</keyword>
<feature type="transmembrane region" description="Helical" evidence="7">
    <location>
        <begin position="334"/>
        <end position="356"/>
    </location>
</feature>
<keyword evidence="5 7" id="KW-0472">Membrane</keyword>
<evidence type="ECO:0000256" key="3">
    <source>
        <dbReference type="ARBA" id="ARBA00022692"/>
    </source>
</evidence>
<reference evidence="9" key="1">
    <citation type="submission" date="2020-10" db="EMBL/GenBank/DDBJ databases">
        <title>Phylogeny of dyella-like bacteria.</title>
        <authorList>
            <person name="Fu J."/>
        </authorList>
    </citation>
    <scope>NUCLEOTIDE SEQUENCE</scope>
    <source>
        <strain evidence="9">DHON07</strain>
    </source>
</reference>
<dbReference type="RefSeq" id="WP_204632705.1">
    <property type="nucleotide sequence ID" value="NZ_BSOC01000005.1"/>
</dbReference>
<dbReference type="PANTHER" id="PTHR30572">
    <property type="entry name" value="MEMBRANE COMPONENT OF TRANSPORTER-RELATED"/>
    <property type="match status" value="1"/>
</dbReference>
<comment type="similarity">
    <text evidence="6">Belongs to the ABC-4 integral membrane protein family.</text>
</comment>
<sequence>MQIAPILAALRRHRLATMLIAMEIALACAVLCNACFLIVTRLDQIHILSGVDEASLGQIQVDCSNDCNEVDLNARLLSAIGQVPGVQSVSVINQVPFGEHAGTVGITLDPEGHKEGGVVDFYLGGPGSFKALGLTLLKGSVPAAGDYQALDGFAPANASVWVTAELAEHLWPGEDPMGHEFWVDKFHYRVAGVLQHLVRPNGGEGGPSTRGWSVFVPAVPGKGLSGNYLVRAQPDQLQRVLRDARDAAVKAAPEAVLDREQSRSVGDLRKSYSEQDVAMTGILVGVIGALLLVTALGIVGLASFWVAQRRRQIGVRRALGATRRDILHYFQTENFLIVSMGVAVGMVLAYGLNLWLMQSYELPRLPVYYLPVGVVALWLLGQLAVLAPALRAAAVPPVVATRT</sequence>
<dbReference type="PANTHER" id="PTHR30572:SF4">
    <property type="entry name" value="ABC TRANSPORTER PERMEASE YTRF"/>
    <property type="match status" value="1"/>
</dbReference>
<evidence type="ECO:0000313" key="10">
    <source>
        <dbReference type="Proteomes" id="UP001430193"/>
    </source>
</evidence>
<keyword evidence="3 7" id="KW-0812">Transmembrane</keyword>
<comment type="caution">
    <text evidence="9">The sequence shown here is derived from an EMBL/GenBank/DDBJ whole genome shotgun (WGS) entry which is preliminary data.</text>
</comment>
<proteinExistence type="inferred from homology"/>
<evidence type="ECO:0000256" key="6">
    <source>
        <dbReference type="ARBA" id="ARBA00038076"/>
    </source>
</evidence>
<protein>
    <submittedName>
        <fullName evidence="9">FtsX-like permease family protein</fullName>
    </submittedName>
</protein>
<evidence type="ECO:0000256" key="5">
    <source>
        <dbReference type="ARBA" id="ARBA00023136"/>
    </source>
</evidence>
<keyword evidence="10" id="KW-1185">Reference proteome</keyword>
<evidence type="ECO:0000256" key="7">
    <source>
        <dbReference type="SAM" id="Phobius"/>
    </source>
</evidence>
<dbReference type="EMBL" id="JADIKF010000040">
    <property type="protein sequence ID" value="MBM7131099.1"/>
    <property type="molecule type" value="Genomic_DNA"/>
</dbReference>
<feature type="domain" description="ABC3 transporter permease C-terminal" evidence="8">
    <location>
        <begin position="286"/>
        <end position="396"/>
    </location>
</feature>
<evidence type="ECO:0000256" key="1">
    <source>
        <dbReference type="ARBA" id="ARBA00004651"/>
    </source>
</evidence>
<comment type="subcellular location">
    <subcellularLocation>
        <location evidence="1">Cell membrane</location>
        <topology evidence="1">Multi-pass membrane protein</topology>
    </subcellularLocation>
</comment>
<evidence type="ECO:0000256" key="4">
    <source>
        <dbReference type="ARBA" id="ARBA00022989"/>
    </source>
</evidence>
<feature type="transmembrane region" description="Helical" evidence="7">
    <location>
        <begin position="368"/>
        <end position="387"/>
    </location>
</feature>